<dbReference type="GO" id="GO:0043240">
    <property type="term" value="C:Fanconi anaemia nuclear complex"/>
    <property type="evidence" value="ECO:0007669"/>
    <property type="project" value="InterPro"/>
</dbReference>
<dbReference type="Gene3D" id="1.25.40.10">
    <property type="entry name" value="Tetratricopeptide repeat domain"/>
    <property type="match status" value="2"/>
</dbReference>
<proteinExistence type="predicted"/>
<dbReference type="SMART" id="SM00028">
    <property type="entry name" value="TPR"/>
    <property type="match status" value="5"/>
</dbReference>
<organism evidence="2 3">
    <name type="scientific">Patiria miniata</name>
    <name type="common">Bat star</name>
    <name type="synonym">Asterina miniata</name>
    <dbReference type="NCBI Taxonomy" id="46514"/>
    <lineage>
        <taxon>Eukaryota</taxon>
        <taxon>Metazoa</taxon>
        <taxon>Echinodermata</taxon>
        <taxon>Eleutherozoa</taxon>
        <taxon>Asterozoa</taxon>
        <taxon>Asteroidea</taxon>
        <taxon>Valvatacea</taxon>
        <taxon>Valvatida</taxon>
        <taxon>Asterinidae</taxon>
        <taxon>Patiria</taxon>
    </lineage>
</organism>
<dbReference type="Proteomes" id="UP000887568">
    <property type="component" value="Unplaced"/>
</dbReference>
<evidence type="ECO:0000256" key="1">
    <source>
        <dbReference type="SAM" id="MobiDB-lite"/>
    </source>
</evidence>
<dbReference type="OrthoDB" id="6355951at2759"/>
<feature type="compositionally biased region" description="Basic and acidic residues" evidence="1">
    <location>
        <begin position="537"/>
        <end position="556"/>
    </location>
</feature>
<evidence type="ECO:0000313" key="3">
    <source>
        <dbReference type="Proteomes" id="UP000887568"/>
    </source>
</evidence>
<dbReference type="SUPFAM" id="SSF48452">
    <property type="entry name" value="TPR-like"/>
    <property type="match status" value="1"/>
</dbReference>
<dbReference type="InterPro" id="IPR011990">
    <property type="entry name" value="TPR-like_helical_dom_sf"/>
</dbReference>
<evidence type="ECO:0000313" key="2">
    <source>
        <dbReference type="EnsemblMetazoa" id="XP_038059056.1"/>
    </source>
</evidence>
<dbReference type="OMA" id="RSKMERG"/>
<sequence length="813" mass="89666">MEPESESAEILNDVVTSFHVGKYADCLSILAEISAASKCGKSIVGQCLLENNLVVCTYKEQLNADVRIGVSERIDRLSKISVTMQGLPPSLKALPVELAISFNTSALLLQQVNHKEPVLSSLNQICQATDPVSTAWSCIQKITIANLHRVLCTMGTPESRPDIERLLGKITGIAHLVPTDVISLVTLQCCLHSLGHMIVRQHQDALRILEEVLKMNPRKNQDDNQTNSSSAFLMDISIGSLTVDLSCRGNNSLLHARDLAGFLLVACLFQTGQWDDCLHHINTKLSDLPDSLKLTNKFIEGYCLYQTGHSESAIKTLTSLAESPDTDVALRVKTINLIGCCLATLNKPYTAIQKFQEALKMDFSFLCPLYNISVVFRHLGLQDAEIEALHLLIKAVKDKNPSMKPPEADIILGSLPSNALNNPDGGYILDEQSLNVLFVMYTLAQRCLELGRFNDAAKKYHELLRVIEDDLSPSTKHPMDCKEDSSCVPPLHTIFLEAALSFYKTNDIEQSLTITDRVITKIVPTIGNTTRTSDLASHSRDADADTRRQTERHQTDNDALPGPSFQGSGSGGDELDLSVALSSCSRDEPGNTRSNQMASTPELPSDIPFRSPDVSIKAAKGHLIEETEISQESGVRLFIANALLLKSSCLIQMKNWPQAFSITKELLEYLSGVSRTEDQCDEIGSRYREAECKMEGGGDDETPRSKKRKTEPTHGTQGGETRRQQPIRDSLLEVKAKAYNNKAMILIGQKKTSEALHMLVLGTQCSPDDSDVLYNYILLLSKMGRPGEARKMTKKLLVLETSLKMSPLLQYLS</sequence>
<dbReference type="PANTHER" id="PTHR15254:SF2">
    <property type="entry name" value="FANCONI ANEMIA GROUP G PROTEIN"/>
    <property type="match status" value="1"/>
</dbReference>
<dbReference type="GeneID" id="119730305"/>
<dbReference type="GO" id="GO:0036297">
    <property type="term" value="P:interstrand cross-link repair"/>
    <property type="evidence" value="ECO:0007669"/>
    <property type="project" value="InterPro"/>
</dbReference>
<dbReference type="AlphaFoldDB" id="A0A914A6L8"/>
<name>A0A914A6L8_PATMI</name>
<feature type="region of interest" description="Disordered" evidence="1">
    <location>
        <begin position="691"/>
        <end position="727"/>
    </location>
</feature>
<dbReference type="RefSeq" id="XP_038059056.1">
    <property type="nucleotide sequence ID" value="XM_038203128.1"/>
</dbReference>
<feature type="compositionally biased region" description="Basic and acidic residues" evidence="1">
    <location>
        <begin position="691"/>
        <end position="704"/>
    </location>
</feature>
<protein>
    <submittedName>
        <fullName evidence="2">Uncharacterized protein</fullName>
    </submittedName>
</protein>
<dbReference type="InterPro" id="IPR039684">
    <property type="entry name" value="FANCG"/>
</dbReference>
<accession>A0A914A6L8</accession>
<keyword evidence="3" id="KW-1185">Reference proteome</keyword>
<dbReference type="PANTHER" id="PTHR15254">
    <property type="entry name" value="FANCONI ANEMIA GROUP G PROTEIN FAMILY MEMBER"/>
    <property type="match status" value="1"/>
</dbReference>
<dbReference type="InterPro" id="IPR019734">
    <property type="entry name" value="TPR_rpt"/>
</dbReference>
<reference evidence="2" key="1">
    <citation type="submission" date="2022-11" db="UniProtKB">
        <authorList>
            <consortium name="EnsemblMetazoa"/>
        </authorList>
    </citation>
    <scope>IDENTIFICATION</scope>
</reference>
<dbReference type="EnsemblMetazoa" id="XM_038203128.1">
    <property type="protein sequence ID" value="XP_038059056.1"/>
    <property type="gene ID" value="LOC119730305"/>
</dbReference>
<feature type="region of interest" description="Disordered" evidence="1">
    <location>
        <begin position="529"/>
        <end position="609"/>
    </location>
</feature>